<sequence length="238" mass="27319">MKRTGSTGKTGISIITCTKRPGMMRNLFQNYLRQRGVNKELIVVLNNDAMSEARYKNYARSFPNVSVYKLPGRTSLGACLNFAASKACYPYLAKFDDDDYYAPRYAADTLRAFARSKAAVVGKRSYFMYFSGLRLLILLYPGNEHRMTGGIAGGTLAFRRSVWNRVRFANRSLGEDVSFLRNCRRLGFRIYSGSRFHYCAIRRKNVGSHTWKAGHRYLLSRPHRRIARTVNYRKFVVG</sequence>
<evidence type="ECO:0000313" key="4">
    <source>
        <dbReference type="Proteomes" id="UP001189619"/>
    </source>
</evidence>
<dbReference type="GO" id="GO:0016740">
    <property type="term" value="F:transferase activity"/>
    <property type="evidence" value="ECO:0007669"/>
    <property type="project" value="UniProtKB-KW"/>
</dbReference>
<evidence type="ECO:0000256" key="1">
    <source>
        <dbReference type="ARBA" id="ARBA00006739"/>
    </source>
</evidence>
<organism evidence="3 4">
    <name type="scientific">Brevibacillus aydinogluensis</name>
    <dbReference type="NCBI Taxonomy" id="927786"/>
    <lineage>
        <taxon>Bacteria</taxon>
        <taxon>Bacillati</taxon>
        <taxon>Bacillota</taxon>
        <taxon>Bacilli</taxon>
        <taxon>Bacillales</taxon>
        <taxon>Paenibacillaceae</taxon>
        <taxon>Brevibacillus</taxon>
    </lineage>
</organism>
<gene>
    <name evidence="3" type="ORF">BSPP4475_04205</name>
</gene>
<dbReference type="InterPro" id="IPR050834">
    <property type="entry name" value="Glycosyltransf_2"/>
</dbReference>
<dbReference type="Proteomes" id="UP001189619">
    <property type="component" value="Chromosome"/>
</dbReference>
<dbReference type="Pfam" id="PF00535">
    <property type="entry name" value="Glycos_transf_2"/>
    <property type="match status" value="1"/>
</dbReference>
<dbReference type="EMBL" id="OY569118">
    <property type="protein sequence ID" value="CAJ1001528.1"/>
    <property type="molecule type" value="Genomic_DNA"/>
</dbReference>
<dbReference type="InterPro" id="IPR029044">
    <property type="entry name" value="Nucleotide-diphossugar_trans"/>
</dbReference>
<accession>A0AA48M8D6</accession>
<evidence type="ECO:0000259" key="2">
    <source>
        <dbReference type="Pfam" id="PF00535"/>
    </source>
</evidence>
<keyword evidence="3" id="KW-0808">Transferase</keyword>
<dbReference type="AlphaFoldDB" id="A0AA48M8D6"/>
<dbReference type="PANTHER" id="PTHR43685">
    <property type="entry name" value="GLYCOSYLTRANSFERASE"/>
    <property type="match status" value="1"/>
</dbReference>
<keyword evidence="4" id="KW-1185">Reference proteome</keyword>
<dbReference type="PANTHER" id="PTHR43685:SF11">
    <property type="entry name" value="GLYCOSYLTRANSFERASE TAGX-RELATED"/>
    <property type="match status" value="1"/>
</dbReference>
<feature type="domain" description="Glycosyltransferase 2-like" evidence="2">
    <location>
        <begin position="14"/>
        <end position="128"/>
    </location>
</feature>
<dbReference type="Gene3D" id="3.90.550.10">
    <property type="entry name" value="Spore Coat Polysaccharide Biosynthesis Protein SpsA, Chain A"/>
    <property type="match status" value="1"/>
</dbReference>
<dbReference type="RefSeq" id="WP_171565900.1">
    <property type="nucleotide sequence ID" value="NZ_OY569118.1"/>
</dbReference>
<protein>
    <submittedName>
        <fullName evidence="3">Glycosyl transferase family 2</fullName>
    </submittedName>
</protein>
<comment type="similarity">
    <text evidence="1">Belongs to the glycosyltransferase 2 family.</text>
</comment>
<dbReference type="CDD" id="cd00761">
    <property type="entry name" value="Glyco_tranf_GTA_type"/>
    <property type="match status" value="1"/>
</dbReference>
<name>A0AA48M8D6_9BACL</name>
<proteinExistence type="inferred from homology"/>
<reference evidence="3" key="1">
    <citation type="submission" date="2023-07" db="EMBL/GenBank/DDBJ databases">
        <authorList>
            <person name="Ivanov I."/>
            <person name="Teneva D."/>
            <person name="Stoikov I."/>
        </authorList>
    </citation>
    <scope>NUCLEOTIDE SEQUENCE</scope>
    <source>
        <strain evidence="3">4475</strain>
    </source>
</reference>
<evidence type="ECO:0000313" key="3">
    <source>
        <dbReference type="EMBL" id="CAJ1001528.1"/>
    </source>
</evidence>
<dbReference type="SUPFAM" id="SSF53448">
    <property type="entry name" value="Nucleotide-diphospho-sugar transferases"/>
    <property type="match status" value="1"/>
</dbReference>
<dbReference type="KEGG" id="bayd:BSPP4475_04205"/>
<dbReference type="InterPro" id="IPR001173">
    <property type="entry name" value="Glyco_trans_2-like"/>
</dbReference>